<feature type="region of interest" description="Disordered" evidence="1">
    <location>
        <begin position="152"/>
        <end position="205"/>
    </location>
</feature>
<accession>A0A445MBJ3</accession>
<dbReference type="EMBL" id="KV875561">
    <property type="protein sequence ID" value="RZR71635.1"/>
    <property type="molecule type" value="Genomic_DNA"/>
</dbReference>
<sequence>MAAASAAAGFIIRSMEAMFKECVGKKYPALQSAVQTCLAEGAVAVKEGEAPVAGTEKDVTMNKSQETSEPIIAALASAGHTLDRTQAELVLKPLRLAFETKNIKLLEPALDCLHFFPRFSIPICTAHTGQYVSVRQVTGTRTAHYRMVPPKSTVGGRFRQSVVNWGRKREEEEEKEEKKKEEEEKNTSRARCRRPHAVAARGEKD</sequence>
<proteinExistence type="predicted"/>
<organism evidence="2">
    <name type="scientific">Ensete ventricosum</name>
    <name type="common">Abyssinian banana</name>
    <name type="synonym">Musa ensete</name>
    <dbReference type="NCBI Taxonomy" id="4639"/>
    <lineage>
        <taxon>Eukaryota</taxon>
        <taxon>Viridiplantae</taxon>
        <taxon>Streptophyta</taxon>
        <taxon>Embryophyta</taxon>
        <taxon>Tracheophyta</taxon>
        <taxon>Spermatophyta</taxon>
        <taxon>Magnoliopsida</taxon>
        <taxon>Liliopsida</taxon>
        <taxon>Zingiberales</taxon>
        <taxon>Musaceae</taxon>
        <taxon>Ensete</taxon>
    </lineage>
</organism>
<gene>
    <name evidence="2" type="ORF">BHM03_00006202</name>
</gene>
<evidence type="ECO:0000313" key="2">
    <source>
        <dbReference type="EMBL" id="RZR71635.1"/>
    </source>
</evidence>
<protein>
    <recommendedName>
        <fullName evidence="3">Mon2/Sec7/BIG1-like dimerisation and cyclophilin-binding domain-containing protein</fullName>
    </recommendedName>
</protein>
<evidence type="ECO:0008006" key="3">
    <source>
        <dbReference type="Google" id="ProtNLM"/>
    </source>
</evidence>
<name>A0A445MBJ3_ENSVE</name>
<feature type="compositionally biased region" description="Basic and acidic residues" evidence="1">
    <location>
        <begin position="176"/>
        <end position="187"/>
    </location>
</feature>
<reference evidence="2" key="1">
    <citation type="journal article" date="2018" name="Data Brief">
        <title>Genome sequence data from 17 accessions of Ensete ventricosum, a staple food crop for millions in Ethiopia.</title>
        <authorList>
            <person name="Yemataw Z."/>
            <person name="Muzemil S."/>
            <person name="Ambachew D."/>
            <person name="Tripathi L."/>
            <person name="Tesfaye K."/>
            <person name="Chala A."/>
            <person name="Farbos A."/>
            <person name="O'Neill P."/>
            <person name="Moore K."/>
            <person name="Grant M."/>
            <person name="Studholme D.J."/>
        </authorList>
    </citation>
    <scope>NUCLEOTIDE SEQUENCE [LARGE SCALE GENOMIC DNA]</scope>
    <source>
        <tissue evidence="2">Leaf</tissue>
    </source>
</reference>
<evidence type="ECO:0000256" key="1">
    <source>
        <dbReference type="SAM" id="MobiDB-lite"/>
    </source>
</evidence>
<dbReference type="Proteomes" id="UP000290560">
    <property type="component" value="Unassembled WGS sequence"/>
</dbReference>
<dbReference type="AlphaFoldDB" id="A0A445MBJ3"/>